<keyword evidence="4" id="KW-0732">Signal</keyword>
<evidence type="ECO:0000256" key="1">
    <source>
        <dbReference type="ARBA" id="ARBA00009431"/>
    </source>
</evidence>
<protein>
    <recommendedName>
        <fullName evidence="10">Serine carboxypeptidase-like 51</fullName>
    </recommendedName>
</protein>
<evidence type="ECO:0008006" key="10">
    <source>
        <dbReference type="Google" id="ProtNLM"/>
    </source>
</evidence>
<dbReference type="PANTHER" id="PTHR11802">
    <property type="entry name" value="SERINE PROTEASE FAMILY S10 SERINE CARBOXYPEPTIDASE"/>
    <property type="match status" value="1"/>
</dbReference>
<gene>
    <name evidence="8" type="ORF">LNINA_LOCUS460</name>
</gene>
<dbReference type="Gene3D" id="3.40.50.1820">
    <property type="entry name" value="alpha/beta hydrolase"/>
    <property type="match status" value="1"/>
</dbReference>
<accession>A0AAV1IUM8</accession>
<evidence type="ECO:0000256" key="3">
    <source>
        <dbReference type="ARBA" id="ARBA00022670"/>
    </source>
</evidence>
<evidence type="ECO:0000256" key="7">
    <source>
        <dbReference type="SAM" id="Phobius"/>
    </source>
</evidence>
<keyword evidence="6" id="KW-0325">Glycoprotein</keyword>
<dbReference type="EMBL" id="CAVLEF010000001">
    <property type="protein sequence ID" value="CAK1540402.1"/>
    <property type="molecule type" value="Genomic_DNA"/>
</dbReference>
<evidence type="ECO:0000313" key="9">
    <source>
        <dbReference type="Proteomes" id="UP001497472"/>
    </source>
</evidence>
<sequence length="452" mass="50239">MCKKIVVIILSTILGIVVLAGLGVLIWWLVAGRYSNEVETIILERDGFGNTTYTAAFTRFSGLGEIFWWFFPSSSGTNKPIILFLGGVTGLPHTFLLNFGNIGPLDFNLNEREDSLVTSYNLLFVDGIFGTGFSKSEKSLPIPVNLDDLVKNLVQTLEAFYNNNEEYRNAPLFIYEQGDGAHLAISLAIRLAEDDEFSSQFKGIFLGNPVIAPGLALTKLGFYLEELAMIDGTGRAAVEDFSASVNTLLSEDKLEEAFDKFITLGDFVNDQAGAFAANIGRIVEKLTPESERDYFGQSLYYERVVPANITMKSFMEGVIAPALGISRNVNYDNDRNATVRAFRPIYMTSIADKVETILNSTNVTVTIFNGNLDAVSNTPGQLEWVDNLNWPGKANFTGSFRQTLIINNLIEGYFRETSQLNFYWINVAGQSTLLDNPIATKKMLERITRERN</sequence>
<organism evidence="8 9">
    <name type="scientific">Leptosia nina</name>
    <dbReference type="NCBI Taxonomy" id="320188"/>
    <lineage>
        <taxon>Eukaryota</taxon>
        <taxon>Metazoa</taxon>
        <taxon>Ecdysozoa</taxon>
        <taxon>Arthropoda</taxon>
        <taxon>Hexapoda</taxon>
        <taxon>Insecta</taxon>
        <taxon>Pterygota</taxon>
        <taxon>Neoptera</taxon>
        <taxon>Endopterygota</taxon>
        <taxon>Lepidoptera</taxon>
        <taxon>Glossata</taxon>
        <taxon>Ditrysia</taxon>
        <taxon>Papilionoidea</taxon>
        <taxon>Pieridae</taxon>
        <taxon>Pierinae</taxon>
        <taxon>Leptosia</taxon>
    </lineage>
</organism>
<evidence type="ECO:0000256" key="4">
    <source>
        <dbReference type="ARBA" id="ARBA00022729"/>
    </source>
</evidence>
<evidence type="ECO:0000256" key="5">
    <source>
        <dbReference type="ARBA" id="ARBA00022801"/>
    </source>
</evidence>
<evidence type="ECO:0000256" key="2">
    <source>
        <dbReference type="ARBA" id="ARBA00022645"/>
    </source>
</evidence>
<dbReference type="InterPro" id="IPR001563">
    <property type="entry name" value="Peptidase_S10"/>
</dbReference>
<comment type="similarity">
    <text evidence="1">Belongs to the peptidase S10 family.</text>
</comment>
<keyword evidence="7" id="KW-0472">Membrane</keyword>
<evidence type="ECO:0000256" key="6">
    <source>
        <dbReference type="ARBA" id="ARBA00023180"/>
    </source>
</evidence>
<evidence type="ECO:0000313" key="8">
    <source>
        <dbReference type="EMBL" id="CAK1540402.1"/>
    </source>
</evidence>
<reference evidence="8 9" key="1">
    <citation type="submission" date="2023-11" db="EMBL/GenBank/DDBJ databases">
        <authorList>
            <person name="Okamura Y."/>
        </authorList>
    </citation>
    <scope>NUCLEOTIDE SEQUENCE [LARGE SCALE GENOMIC DNA]</scope>
</reference>
<dbReference type="GO" id="GO:0006508">
    <property type="term" value="P:proteolysis"/>
    <property type="evidence" value="ECO:0007669"/>
    <property type="project" value="UniProtKB-KW"/>
</dbReference>
<proteinExistence type="inferred from homology"/>
<keyword evidence="7" id="KW-1133">Transmembrane helix</keyword>
<dbReference type="Pfam" id="PF00450">
    <property type="entry name" value="Peptidase_S10"/>
    <property type="match status" value="1"/>
</dbReference>
<dbReference type="AlphaFoldDB" id="A0AAV1IUM8"/>
<keyword evidence="9" id="KW-1185">Reference proteome</keyword>
<dbReference type="GO" id="GO:0004185">
    <property type="term" value="F:serine-type carboxypeptidase activity"/>
    <property type="evidence" value="ECO:0007669"/>
    <property type="project" value="InterPro"/>
</dbReference>
<dbReference type="PANTHER" id="PTHR11802:SF3">
    <property type="entry name" value="RETINOID-INDUCIBLE SERINE CARBOXYPEPTIDASE"/>
    <property type="match status" value="1"/>
</dbReference>
<keyword evidence="5" id="KW-0378">Hydrolase</keyword>
<dbReference type="Proteomes" id="UP001497472">
    <property type="component" value="Unassembled WGS sequence"/>
</dbReference>
<feature type="transmembrane region" description="Helical" evidence="7">
    <location>
        <begin position="7"/>
        <end position="30"/>
    </location>
</feature>
<dbReference type="SUPFAM" id="SSF53474">
    <property type="entry name" value="alpha/beta-Hydrolases"/>
    <property type="match status" value="1"/>
</dbReference>
<keyword evidence="2" id="KW-0121">Carboxypeptidase</keyword>
<comment type="caution">
    <text evidence="8">The sequence shown here is derived from an EMBL/GenBank/DDBJ whole genome shotgun (WGS) entry which is preliminary data.</text>
</comment>
<keyword evidence="3" id="KW-0645">Protease</keyword>
<keyword evidence="7" id="KW-0812">Transmembrane</keyword>
<name>A0AAV1IUM8_9NEOP</name>
<dbReference type="InterPro" id="IPR029058">
    <property type="entry name" value="AB_hydrolase_fold"/>
</dbReference>